<name>A0A0A0I7U6_CLONO</name>
<organism evidence="5 6">
    <name type="scientific">Clostridium novyi A str. 4552</name>
    <dbReference type="NCBI Taxonomy" id="1444289"/>
    <lineage>
        <taxon>Bacteria</taxon>
        <taxon>Bacillati</taxon>
        <taxon>Bacillota</taxon>
        <taxon>Clostridia</taxon>
        <taxon>Eubacteriales</taxon>
        <taxon>Clostridiaceae</taxon>
        <taxon>Clostridium</taxon>
    </lineage>
</organism>
<dbReference type="PIRSF" id="PIRSF000906">
    <property type="entry name" value="FBPtase_Bacill"/>
    <property type="match status" value="1"/>
</dbReference>
<reference evidence="5 6" key="1">
    <citation type="submission" date="2014-01" db="EMBL/GenBank/DDBJ databases">
        <title>Plasmidome dynamics in the species complex Clostridium novyi sensu lato converts strains of independent lineages into distinctly different pathogens.</title>
        <authorList>
            <person name="Skarin H."/>
            <person name="Segerman B."/>
        </authorList>
    </citation>
    <scope>NUCLEOTIDE SEQUENCE [LARGE SCALE GENOMIC DNA]</scope>
    <source>
        <strain evidence="5 6">4552</strain>
    </source>
</reference>
<comment type="catalytic activity">
    <reaction evidence="4">
        <text>beta-D-fructose 1,6-bisphosphate + H2O = beta-D-fructose 6-phosphate + phosphate</text>
        <dbReference type="Rhea" id="RHEA:11064"/>
        <dbReference type="ChEBI" id="CHEBI:15377"/>
        <dbReference type="ChEBI" id="CHEBI:32966"/>
        <dbReference type="ChEBI" id="CHEBI:43474"/>
        <dbReference type="ChEBI" id="CHEBI:57634"/>
        <dbReference type="EC" id="3.1.3.11"/>
    </reaction>
</comment>
<evidence type="ECO:0000313" key="6">
    <source>
        <dbReference type="Proteomes" id="UP000030012"/>
    </source>
</evidence>
<sequence>MTFCDENNLDLIKKDLRYLKLLANQYPNISSASTEIVNLQAILNLPKSTEHFLSDIHGEYESFTHVLKNASGVIKRKIDDVFGNSLRDNEKLTLATVIYYPEQKLELIKQSEKDLSDWYKITLYRLIELCRVVSSKYTRSKVRKALPHDFAYIIEELLHEHDGTINKHEYYNGIISTIIDIDRAPEFITAISKVIQRLVVDRLHIIGDIYDRGPGAEIIMEELMKHHSVDIQWGNHDILWMGAAAGSEACICNVLRISLRYANLNTIEDGYGINLLPLATFAMDVYENDPCNNFIPKTINKELTQNELNLISKMHKAIAIIQFKLQGQIIKNHSEFKMDDQLLLDKIDYEKGTINLGGKIYKLNDTYFPTINPKDPYKLTESEDDLIKKLTRSFVNSEKLQRHIRFIYSKGSMYLVYNSNLLYHGCIPLNEDGTFREISIDGTKYKGKSLLDKFDSLAREAFFFKKGSKAKKFALDMVWYLWCGPNSPEFGKLRMTTLERYFIDDKGTHIEYRNPYYKYRSNEDVVINILREFGLDPDCSHIINGHIPVKTKAGENPIKANGKLLVIDGGFCRAYQPETGIAGYTLIYNSYGLLLSSHEPFSSIRKAIEEEKDILSSTIILEQVVSRKRVADTDIGKDLKKQIEELEMLLIAYRKGLIKEQDNKS</sequence>
<dbReference type="GO" id="GO:0006094">
    <property type="term" value="P:gluconeogenesis"/>
    <property type="evidence" value="ECO:0007669"/>
    <property type="project" value="UniProtKB-UniRule"/>
</dbReference>
<evidence type="ECO:0000313" key="5">
    <source>
        <dbReference type="EMBL" id="KGM97529.1"/>
    </source>
</evidence>
<comment type="pathway">
    <text evidence="4">Carbohydrate biosynthesis; gluconeogenesis.</text>
</comment>
<keyword evidence="1 4" id="KW-0378">Hydrolase</keyword>
<dbReference type="AlphaFoldDB" id="A0A0A0I7U6"/>
<accession>A0A0A0I7U6</accession>
<dbReference type="Pfam" id="PF06874">
    <property type="entry name" value="FBPase_2"/>
    <property type="match status" value="1"/>
</dbReference>
<comment type="similarity">
    <text evidence="4">Belongs to the FBPase class 3 family.</text>
</comment>
<dbReference type="OrthoDB" id="9779903at2"/>
<dbReference type="HAMAP" id="MF_01854">
    <property type="entry name" value="FBPase_class3"/>
    <property type="match status" value="1"/>
</dbReference>
<dbReference type="UniPathway" id="UPA00138"/>
<dbReference type="InterPro" id="IPR009164">
    <property type="entry name" value="FBPtase_class3"/>
</dbReference>
<evidence type="ECO:0000256" key="1">
    <source>
        <dbReference type="ARBA" id="ARBA00022801"/>
    </source>
</evidence>
<protein>
    <recommendedName>
        <fullName evidence="4">Fructose-1,6-bisphosphatase class 3</fullName>
        <shortName evidence="4">FBPase class 3</shortName>
        <ecNumber evidence="4">3.1.3.11</ecNumber>
    </recommendedName>
    <alternativeName>
        <fullName evidence="4">D-fructose-1,6-bisphosphate 1-phosphohydrolase class 3</fullName>
    </alternativeName>
</protein>
<dbReference type="GO" id="GO:0042132">
    <property type="term" value="F:fructose 1,6-bisphosphate 1-phosphatase activity"/>
    <property type="evidence" value="ECO:0007669"/>
    <property type="project" value="UniProtKB-UniRule"/>
</dbReference>
<keyword evidence="2 4" id="KW-0464">Manganese</keyword>
<dbReference type="EC" id="3.1.3.11" evidence="4"/>
<evidence type="ECO:0000256" key="2">
    <source>
        <dbReference type="ARBA" id="ARBA00023211"/>
    </source>
</evidence>
<proteinExistence type="inferred from homology"/>
<comment type="caution">
    <text evidence="5">The sequence shown here is derived from an EMBL/GenBank/DDBJ whole genome shotgun (WGS) entry which is preliminary data.</text>
</comment>
<gene>
    <name evidence="4" type="primary">fbp</name>
    <name evidence="5" type="ORF">Z968_03140</name>
</gene>
<dbReference type="Proteomes" id="UP000030012">
    <property type="component" value="Unassembled WGS sequence"/>
</dbReference>
<dbReference type="SUPFAM" id="SSF56300">
    <property type="entry name" value="Metallo-dependent phosphatases"/>
    <property type="match status" value="1"/>
</dbReference>
<evidence type="ECO:0000256" key="3">
    <source>
        <dbReference type="ARBA" id="ARBA00023277"/>
    </source>
</evidence>
<dbReference type="RefSeq" id="WP_039253155.1">
    <property type="nucleotide sequence ID" value="NZ_JENJ01000009.1"/>
</dbReference>
<dbReference type="EMBL" id="JENJ01000009">
    <property type="protein sequence ID" value="KGM97529.1"/>
    <property type="molecule type" value="Genomic_DNA"/>
</dbReference>
<keyword evidence="3 4" id="KW-0119">Carbohydrate metabolism</keyword>
<dbReference type="InterPro" id="IPR029052">
    <property type="entry name" value="Metallo-depent_PP-like"/>
</dbReference>
<comment type="cofactor">
    <cofactor evidence="4">
        <name>Mn(2+)</name>
        <dbReference type="ChEBI" id="CHEBI:29035"/>
    </cofactor>
</comment>
<evidence type="ECO:0000256" key="4">
    <source>
        <dbReference type="HAMAP-Rule" id="MF_01854"/>
    </source>
</evidence>